<proteinExistence type="predicted"/>
<sequence length="269" mass="29026">MDSERAIFTQTDADRFVPINRVETRSRWSDDHLQGGAIIGLAAVALESRFGLPDFTPARLTVDLFKSARTVPTTARVELVRDGRRIRNSVCIVEQDGVAVARAVLVQYRRSDPPYGEEWVSEPPVVPPLNDDDSFVQIYSANVGWTSSVSDHQNARRKRVAVRGVNVVAGQENTPFVRTAAAVDATSLVTNLGTAGLGYINGDVTLALARLPRGEWIFMQADTHWASDGIAVGSATLLDDTGPFGSGLVTALSNRSAQIDFASTPSDNS</sequence>
<accession>A0A1Q4I377</accession>
<comment type="caution">
    <text evidence="3">The sequence shown here is derived from an EMBL/GenBank/DDBJ whole genome shotgun (WGS) entry which is preliminary data.</text>
</comment>
<organism evidence="3 4">
    <name type="scientific">Mycobacterium paraffinicum</name>
    <dbReference type="NCBI Taxonomy" id="53378"/>
    <lineage>
        <taxon>Bacteria</taxon>
        <taxon>Bacillati</taxon>
        <taxon>Actinomycetota</taxon>
        <taxon>Actinomycetes</taxon>
        <taxon>Mycobacteriales</taxon>
        <taxon>Mycobacteriaceae</taxon>
        <taxon>Mycobacterium</taxon>
    </lineage>
</organism>
<evidence type="ECO:0000259" key="1">
    <source>
        <dbReference type="Pfam" id="PF13622"/>
    </source>
</evidence>
<dbReference type="Pfam" id="PF13622">
    <property type="entry name" value="4HBT_3"/>
    <property type="match status" value="1"/>
</dbReference>
<dbReference type="Gene3D" id="2.40.160.210">
    <property type="entry name" value="Acyl-CoA thioesterase, double hotdog domain"/>
    <property type="match status" value="1"/>
</dbReference>
<dbReference type="Proteomes" id="UP000186438">
    <property type="component" value="Unassembled WGS sequence"/>
</dbReference>
<dbReference type="InterPro" id="IPR049449">
    <property type="entry name" value="TesB_ACOT8-like_N"/>
</dbReference>
<dbReference type="EMBL" id="MPNT01000001">
    <property type="protein sequence ID" value="OJZ76348.1"/>
    <property type="molecule type" value="Genomic_DNA"/>
</dbReference>
<dbReference type="InterPro" id="IPR049450">
    <property type="entry name" value="ACOT8-like_C"/>
</dbReference>
<evidence type="ECO:0000259" key="2">
    <source>
        <dbReference type="Pfam" id="PF20789"/>
    </source>
</evidence>
<dbReference type="Pfam" id="PF20789">
    <property type="entry name" value="4HBT_3C"/>
    <property type="match status" value="1"/>
</dbReference>
<dbReference type="InterPro" id="IPR042171">
    <property type="entry name" value="Acyl-CoA_hotdog"/>
</dbReference>
<dbReference type="RefSeq" id="WP_073870923.1">
    <property type="nucleotide sequence ID" value="NZ_MPNT01000001.1"/>
</dbReference>
<dbReference type="OrthoDB" id="4968093at2"/>
<evidence type="ECO:0000313" key="3">
    <source>
        <dbReference type="EMBL" id="OJZ76348.1"/>
    </source>
</evidence>
<feature type="domain" description="Acyl-CoA thioesterase-like C-terminal" evidence="2">
    <location>
        <begin position="138"/>
        <end position="244"/>
    </location>
</feature>
<dbReference type="AlphaFoldDB" id="A0A1Q4I377"/>
<reference evidence="3 4" key="1">
    <citation type="submission" date="2016-11" db="EMBL/GenBank/DDBJ databases">
        <title>Genome sequences of unsequenced Mycobacteria.</title>
        <authorList>
            <person name="Greninger A.L."/>
            <person name="Fang F."/>
            <person name="Jerome K.R."/>
        </authorList>
    </citation>
    <scope>NUCLEOTIDE SEQUENCE [LARGE SCALE GENOMIC DNA]</scope>
    <source>
        <strain evidence="3 4">M11</strain>
    </source>
</reference>
<name>A0A1Q4I377_9MYCO</name>
<gene>
    <name evidence="3" type="ORF">BRW65_00980</name>
</gene>
<feature type="domain" description="Acyl-CoA thioesterase-like N-terminal HotDog" evidence="1">
    <location>
        <begin position="25"/>
        <end position="105"/>
    </location>
</feature>
<protein>
    <submittedName>
        <fullName evidence="3">Thioesterase</fullName>
    </submittedName>
</protein>
<keyword evidence="4" id="KW-1185">Reference proteome</keyword>
<dbReference type="SUPFAM" id="SSF54637">
    <property type="entry name" value="Thioesterase/thiol ester dehydrase-isomerase"/>
    <property type="match status" value="1"/>
</dbReference>
<dbReference type="InterPro" id="IPR029069">
    <property type="entry name" value="HotDog_dom_sf"/>
</dbReference>
<evidence type="ECO:0000313" key="4">
    <source>
        <dbReference type="Proteomes" id="UP000186438"/>
    </source>
</evidence>
<dbReference type="STRING" id="53378.BRW65_00980"/>